<evidence type="ECO:0000313" key="7">
    <source>
        <dbReference type="Proteomes" id="UP000327118"/>
    </source>
</evidence>
<comment type="subcellular location">
    <subcellularLocation>
        <location evidence="1">Membrane</location>
    </subcellularLocation>
</comment>
<dbReference type="GO" id="GO:0016020">
    <property type="term" value="C:membrane"/>
    <property type="evidence" value="ECO:0007669"/>
    <property type="project" value="UniProtKB-SubCell"/>
</dbReference>
<dbReference type="Gene3D" id="2.60.120.920">
    <property type="match status" value="1"/>
</dbReference>
<dbReference type="AlphaFoldDB" id="A0A5N6YS51"/>
<evidence type="ECO:0000256" key="1">
    <source>
        <dbReference type="ARBA" id="ARBA00004370"/>
    </source>
</evidence>
<evidence type="ECO:0000256" key="3">
    <source>
        <dbReference type="ARBA" id="ARBA00022989"/>
    </source>
</evidence>
<dbReference type="InterPro" id="IPR043136">
    <property type="entry name" value="B30.2/SPRY_sf"/>
</dbReference>
<evidence type="ECO:0000256" key="2">
    <source>
        <dbReference type="ARBA" id="ARBA00022692"/>
    </source>
</evidence>
<dbReference type="CDD" id="cd12910">
    <property type="entry name" value="SPRY_SSH4_like"/>
    <property type="match status" value="1"/>
</dbReference>
<dbReference type="InterPro" id="IPR035780">
    <property type="entry name" value="SPRY_Ssh4-like"/>
</dbReference>
<evidence type="ECO:0000256" key="4">
    <source>
        <dbReference type="ARBA" id="ARBA00023136"/>
    </source>
</evidence>
<evidence type="ECO:0008006" key="8">
    <source>
        <dbReference type="Google" id="ProtNLM"/>
    </source>
</evidence>
<keyword evidence="4" id="KW-0472">Membrane</keyword>
<evidence type="ECO:0000313" key="6">
    <source>
        <dbReference type="EMBL" id="KAE8348334.1"/>
    </source>
</evidence>
<feature type="region of interest" description="Disordered" evidence="5">
    <location>
        <begin position="1"/>
        <end position="24"/>
    </location>
</feature>
<dbReference type="Proteomes" id="UP000327118">
    <property type="component" value="Unassembled WGS sequence"/>
</dbReference>
<keyword evidence="7" id="KW-1185">Reference proteome</keyword>
<accession>A0A5N6YS51</accession>
<name>A0A5N6YS51_9EURO</name>
<gene>
    <name evidence="6" type="ORF">BDV28DRAFT_143745</name>
</gene>
<dbReference type="EMBL" id="ML739549">
    <property type="protein sequence ID" value="KAE8348334.1"/>
    <property type="molecule type" value="Genomic_DNA"/>
</dbReference>
<proteinExistence type="predicted"/>
<dbReference type="OrthoDB" id="25503at2759"/>
<keyword evidence="2" id="KW-0812">Transmembrane</keyword>
<sequence>MTNKTQNESKRQPPGDLASHLPSYPGQRVAVGYGLNPQQFDNWQEAIPDTAIFPPPPIMGFLSSNSGNASRDEAERAHKFCETTPLRLPCKPSAAVYSSAQKHDIRPVLPEEFHGACTNIAPGRWKGSTRPGNGDCLISTNLPLYFPTEDSPFVTEKSKTIYFEVKLLALREGPGLASTDSSGFSIGFVAHPYPYWRSPGWERGSVGVFSDDGCRFVNDSWGGKEFTGAVSVGETVGLGMAFHLPYSSNLLSEGKGKKCHVKIFFTRNGRWIGGWDLHEEVDEDAGSVEGLEGDFDLYGAIGLFGGVDFEVYFDQAGWLWKPW</sequence>
<reference evidence="7" key="1">
    <citation type="submission" date="2019-04" db="EMBL/GenBank/DDBJ databases">
        <title>Friends and foes A comparative genomics studyof 23 Aspergillus species from section Flavi.</title>
        <authorList>
            <consortium name="DOE Joint Genome Institute"/>
            <person name="Kjaerbolling I."/>
            <person name="Vesth T."/>
            <person name="Frisvad J.C."/>
            <person name="Nybo J.L."/>
            <person name="Theobald S."/>
            <person name="Kildgaard S."/>
            <person name="Isbrandt T."/>
            <person name="Kuo A."/>
            <person name="Sato A."/>
            <person name="Lyhne E.K."/>
            <person name="Kogle M.E."/>
            <person name="Wiebenga A."/>
            <person name="Kun R.S."/>
            <person name="Lubbers R.J."/>
            <person name="Makela M.R."/>
            <person name="Barry K."/>
            <person name="Chovatia M."/>
            <person name="Clum A."/>
            <person name="Daum C."/>
            <person name="Haridas S."/>
            <person name="He G."/>
            <person name="LaButti K."/>
            <person name="Lipzen A."/>
            <person name="Mondo S."/>
            <person name="Riley R."/>
            <person name="Salamov A."/>
            <person name="Simmons B.A."/>
            <person name="Magnuson J.K."/>
            <person name="Henrissat B."/>
            <person name="Mortensen U.H."/>
            <person name="Larsen T.O."/>
            <person name="Devries R.P."/>
            <person name="Grigoriev I.V."/>
            <person name="Machida M."/>
            <person name="Baker S.E."/>
            <person name="Andersen M.R."/>
        </authorList>
    </citation>
    <scope>NUCLEOTIDE SEQUENCE [LARGE SCALE GENOMIC DNA]</scope>
    <source>
        <strain evidence="7">CBS 553.77</strain>
    </source>
</reference>
<evidence type="ECO:0000256" key="5">
    <source>
        <dbReference type="SAM" id="MobiDB-lite"/>
    </source>
</evidence>
<dbReference type="PANTHER" id="PTHR12864">
    <property type="entry name" value="RAN BINDING PROTEIN 9-RELATED"/>
    <property type="match status" value="1"/>
</dbReference>
<organism evidence="6 7">
    <name type="scientific">Aspergillus coremiiformis</name>
    <dbReference type="NCBI Taxonomy" id="138285"/>
    <lineage>
        <taxon>Eukaryota</taxon>
        <taxon>Fungi</taxon>
        <taxon>Dikarya</taxon>
        <taxon>Ascomycota</taxon>
        <taxon>Pezizomycotina</taxon>
        <taxon>Eurotiomycetes</taxon>
        <taxon>Eurotiomycetidae</taxon>
        <taxon>Eurotiales</taxon>
        <taxon>Aspergillaceae</taxon>
        <taxon>Aspergillus</taxon>
        <taxon>Aspergillus subgen. Circumdati</taxon>
    </lineage>
</organism>
<protein>
    <recommendedName>
        <fullName evidence="8">SPRY domain-containing protein</fullName>
    </recommendedName>
</protein>
<dbReference type="InterPro" id="IPR050618">
    <property type="entry name" value="Ubq-SigPath_Reg"/>
</dbReference>
<keyword evidence="3" id="KW-1133">Transmembrane helix</keyword>